<reference evidence="3" key="1">
    <citation type="journal article" date="2019" name="Int. J. Syst. Evol. Microbiol.">
        <title>The Global Catalogue of Microorganisms (GCM) 10K type strain sequencing project: providing services to taxonomists for standard genome sequencing and annotation.</title>
        <authorList>
            <consortium name="The Broad Institute Genomics Platform"/>
            <consortium name="The Broad Institute Genome Sequencing Center for Infectious Disease"/>
            <person name="Wu L."/>
            <person name="Ma J."/>
        </authorList>
    </citation>
    <scope>NUCLEOTIDE SEQUENCE [LARGE SCALE GENOMIC DNA]</scope>
    <source>
        <strain evidence="3">JCM 16540</strain>
    </source>
</reference>
<organism evidence="2 3">
    <name type="scientific">Microlunatus spumicola</name>
    <dbReference type="NCBI Taxonomy" id="81499"/>
    <lineage>
        <taxon>Bacteria</taxon>
        <taxon>Bacillati</taxon>
        <taxon>Actinomycetota</taxon>
        <taxon>Actinomycetes</taxon>
        <taxon>Propionibacteriales</taxon>
        <taxon>Propionibacteriaceae</taxon>
        <taxon>Microlunatus</taxon>
    </lineage>
</organism>
<dbReference type="PIRSF" id="PIRSF017349">
    <property type="entry name" value="UCP017349"/>
    <property type="match status" value="1"/>
</dbReference>
<dbReference type="Pfam" id="PF11349">
    <property type="entry name" value="DUF3151"/>
    <property type="match status" value="1"/>
</dbReference>
<proteinExistence type="predicted"/>
<gene>
    <name evidence="2" type="ORF">GCM10022197_19160</name>
</gene>
<evidence type="ECO:0000313" key="2">
    <source>
        <dbReference type="EMBL" id="GAA3563770.1"/>
    </source>
</evidence>
<evidence type="ECO:0000256" key="1">
    <source>
        <dbReference type="SAM" id="MobiDB-lite"/>
    </source>
</evidence>
<sequence length="149" mass="15913">MSDRTRENLMAHGPGTPDTLLPPDPAATELAGSPEAARLVSAVRAHPDSSLAWALLAEAALAQGSDSADVQAYAYARTGYHRGLDALRKSGWRGAGPVPWEHEPNRGFLRALWALSVAAGRFGEAVEEERCAQFLRDSSATAYEVLARS</sequence>
<feature type="region of interest" description="Disordered" evidence="1">
    <location>
        <begin position="1"/>
        <end position="26"/>
    </location>
</feature>
<evidence type="ECO:0000313" key="3">
    <source>
        <dbReference type="Proteomes" id="UP001500767"/>
    </source>
</evidence>
<protein>
    <submittedName>
        <fullName evidence="2">DUF3151 domain-containing protein</fullName>
    </submittedName>
</protein>
<dbReference type="EMBL" id="BAAAYR010000002">
    <property type="protein sequence ID" value="GAA3563770.1"/>
    <property type="molecule type" value="Genomic_DNA"/>
</dbReference>
<dbReference type="InterPro" id="IPR014487">
    <property type="entry name" value="DUF3151"/>
</dbReference>
<dbReference type="RefSeq" id="WP_204910871.1">
    <property type="nucleotide sequence ID" value="NZ_BAAAYR010000002.1"/>
</dbReference>
<dbReference type="Proteomes" id="UP001500767">
    <property type="component" value="Unassembled WGS sequence"/>
</dbReference>
<accession>A0ABP6XBU6</accession>
<comment type="caution">
    <text evidence="2">The sequence shown here is derived from an EMBL/GenBank/DDBJ whole genome shotgun (WGS) entry which is preliminary data.</text>
</comment>
<name>A0ABP6XBU6_9ACTN</name>
<keyword evidence="3" id="KW-1185">Reference proteome</keyword>